<dbReference type="GeneTree" id="ENSGT00940000163466"/>
<dbReference type="Pfam" id="PF01410">
    <property type="entry name" value="COLFI"/>
    <property type="match status" value="1"/>
</dbReference>
<reference evidence="6" key="1">
    <citation type="journal article" date="2014" name="Science">
        <title>Nonhuman genetics. Genomic basis for the convergent evolution of electric organs.</title>
        <authorList>
            <person name="Gallant J.R."/>
            <person name="Traeger L.L."/>
            <person name="Volkening J.D."/>
            <person name="Moffett H."/>
            <person name="Chen P.H."/>
            <person name="Novina C.D."/>
            <person name="Phillips G.N.Jr."/>
            <person name="Anand R."/>
            <person name="Wells G.B."/>
            <person name="Pinch M."/>
            <person name="Guth R."/>
            <person name="Unguez G.A."/>
            <person name="Albert J.S."/>
            <person name="Zakon H.H."/>
            <person name="Samanta M.P."/>
            <person name="Sussman M.R."/>
        </authorList>
    </citation>
    <scope>NUCLEOTIDE SEQUENCE [LARGE SCALE GENOMIC DNA]</scope>
</reference>
<keyword evidence="2" id="KW-0964">Secreted</keyword>
<evidence type="ECO:0000256" key="1">
    <source>
        <dbReference type="ARBA" id="ARBA00004613"/>
    </source>
</evidence>
<organism evidence="5 6">
    <name type="scientific">Electrophorus electricus</name>
    <name type="common">Electric eel</name>
    <name type="synonym">Gymnotus electricus</name>
    <dbReference type="NCBI Taxonomy" id="8005"/>
    <lineage>
        <taxon>Eukaryota</taxon>
        <taxon>Metazoa</taxon>
        <taxon>Chordata</taxon>
        <taxon>Craniata</taxon>
        <taxon>Vertebrata</taxon>
        <taxon>Euteleostomi</taxon>
        <taxon>Actinopterygii</taxon>
        <taxon>Neopterygii</taxon>
        <taxon>Teleostei</taxon>
        <taxon>Ostariophysi</taxon>
        <taxon>Gymnotiformes</taxon>
        <taxon>Gymnotoidei</taxon>
        <taxon>Gymnotidae</taxon>
        <taxon>Electrophorus</taxon>
    </lineage>
</organism>
<dbReference type="Ensembl" id="ENSEEET00000013042.2">
    <property type="protein sequence ID" value="ENSEEEP00000012893.1"/>
    <property type="gene ID" value="ENSEEEG00000006483.2"/>
</dbReference>
<evidence type="ECO:0000313" key="5">
    <source>
        <dbReference type="Ensembl" id="ENSEEEP00000012893.1"/>
    </source>
</evidence>
<evidence type="ECO:0000313" key="6">
    <source>
        <dbReference type="Proteomes" id="UP000314983"/>
    </source>
</evidence>
<accession>A0A4W4EN76</accession>
<dbReference type="GO" id="GO:0005581">
    <property type="term" value="C:collagen trimer"/>
    <property type="evidence" value="ECO:0007669"/>
    <property type="project" value="UniProtKB-KW"/>
</dbReference>
<dbReference type="Proteomes" id="UP000314983">
    <property type="component" value="Chromosome 22"/>
</dbReference>
<keyword evidence="3" id="KW-0176">Collagen</keyword>
<dbReference type="InterPro" id="IPR000885">
    <property type="entry name" value="Fib_collagen_C"/>
</dbReference>
<name>A0A4W4EN76_ELEEL</name>
<evidence type="ECO:0000256" key="2">
    <source>
        <dbReference type="ARBA" id="ARBA00022525"/>
    </source>
</evidence>
<evidence type="ECO:0000259" key="4">
    <source>
        <dbReference type="PROSITE" id="PS51461"/>
    </source>
</evidence>
<dbReference type="Gene3D" id="2.60.120.1000">
    <property type="match status" value="1"/>
</dbReference>
<reference evidence="6" key="2">
    <citation type="journal article" date="2017" name="Sci. Adv.">
        <title>A tail of two voltages: Proteomic comparison of the three electric organs of the electric eel.</title>
        <authorList>
            <person name="Traeger L.L."/>
            <person name="Sabat G."/>
            <person name="Barrett-Wilt G.A."/>
            <person name="Wells G.B."/>
            <person name="Sussman M.R."/>
        </authorList>
    </citation>
    <scope>NUCLEOTIDE SEQUENCE [LARGE SCALE GENOMIC DNA]</scope>
</reference>
<dbReference type="OMA" id="CLNITIW"/>
<comment type="subcellular location">
    <subcellularLocation>
        <location evidence="1">Secreted</location>
    </subcellularLocation>
</comment>
<protein>
    <recommendedName>
        <fullName evidence="4">Fibrillar collagen NC1 domain-containing protein</fullName>
    </recommendedName>
</protein>
<proteinExistence type="predicted"/>
<reference evidence="5" key="3">
    <citation type="submission" date="2020-05" db="EMBL/GenBank/DDBJ databases">
        <title>Electrophorus electricus (electric eel) genome, fEleEle1, primary haplotype.</title>
        <authorList>
            <person name="Myers G."/>
            <person name="Meyer A."/>
            <person name="Fedrigo O."/>
            <person name="Formenti G."/>
            <person name="Rhie A."/>
            <person name="Tracey A."/>
            <person name="Sims Y."/>
            <person name="Jarvis E.D."/>
        </authorList>
    </citation>
    <scope>NUCLEOTIDE SEQUENCE [LARGE SCALE GENOMIC DNA]</scope>
</reference>
<evidence type="ECO:0000256" key="3">
    <source>
        <dbReference type="ARBA" id="ARBA00023119"/>
    </source>
</evidence>
<dbReference type="GO" id="GO:0005576">
    <property type="term" value="C:extracellular region"/>
    <property type="evidence" value="ECO:0007669"/>
    <property type="project" value="UniProtKB-SubCell"/>
</dbReference>
<sequence length="106" mass="12127">INFLHLLSSEAEQRITIHCLNVSVWGSAPTQPPLVDTARFWAWNGKTLQPSVPEDTCWQRDGRWQRTVFLFKVTDASLLPIKHISNLPEITLSSRYHLEVGPVCFL</sequence>
<reference evidence="5" key="4">
    <citation type="submission" date="2025-08" db="UniProtKB">
        <authorList>
            <consortium name="Ensembl"/>
        </authorList>
    </citation>
    <scope>IDENTIFICATION</scope>
</reference>
<reference evidence="5" key="5">
    <citation type="submission" date="2025-09" db="UniProtKB">
        <authorList>
            <consortium name="Ensembl"/>
        </authorList>
    </citation>
    <scope>IDENTIFICATION</scope>
</reference>
<dbReference type="STRING" id="8005.ENSEEEP00000012893"/>
<dbReference type="GO" id="GO:0005201">
    <property type="term" value="F:extracellular matrix structural constituent"/>
    <property type="evidence" value="ECO:0007669"/>
    <property type="project" value="InterPro"/>
</dbReference>
<feature type="domain" description="Fibrillar collagen NC1" evidence="4">
    <location>
        <begin position="1"/>
        <end position="106"/>
    </location>
</feature>
<keyword evidence="6" id="KW-1185">Reference proteome</keyword>
<dbReference type="AlphaFoldDB" id="A0A4W4EN76"/>
<dbReference type="PROSITE" id="PS51461">
    <property type="entry name" value="NC1_FIB"/>
    <property type="match status" value="1"/>
</dbReference>